<gene>
    <name evidence="2" type="ORF">GCX84_15355</name>
</gene>
<dbReference type="SMART" id="SM00901">
    <property type="entry name" value="FRG"/>
    <property type="match status" value="1"/>
</dbReference>
<dbReference type="InterPro" id="IPR014966">
    <property type="entry name" value="FRG-dom"/>
</dbReference>
<dbReference type="Pfam" id="PF08867">
    <property type="entry name" value="FRG"/>
    <property type="match status" value="1"/>
</dbReference>
<dbReference type="EMBL" id="AAMGKT010000012">
    <property type="protein sequence ID" value="EDH1110916.1"/>
    <property type="molecule type" value="Genomic_DNA"/>
</dbReference>
<dbReference type="RefSeq" id="WP_077950913.1">
    <property type="nucleotide sequence ID" value="NZ_JADDHO010000004.1"/>
</dbReference>
<feature type="domain" description="FRG" evidence="1">
    <location>
        <begin position="25"/>
        <end position="122"/>
    </location>
</feature>
<evidence type="ECO:0000313" key="2">
    <source>
        <dbReference type="EMBL" id="EDH1110916.1"/>
    </source>
</evidence>
<reference evidence="2" key="1">
    <citation type="submission" date="2019-10" db="EMBL/GenBank/DDBJ databases">
        <authorList>
            <person name="Ashton P.M."/>
            <person name="Dallman T."/>
            <person name="Nair S."/>
            <person name="De Pinna E."/>
            <person name="Peters T."/>
            <person name="Grant K."/>
        </authorList>
    </citation>
    <scope>NUCLEOTIDE SEQUENCE</scope>
    <source>
        <strain evidence="2">821059</strain>
    </source>
</reference>
<comment type="caution">
    <text evidence="2">The sequence shown here is derived from an EMBL/GenBank/DDBJ whole genome shotgun (WGS) entry which is preliminary data.</text>
</comment>
<evidence type="ECO:0000259" key="1">
    <source>
        <dbReference type="SMART" id="SM00901"/>
    </source>
</evidence>
<organism evidence="2">
    <name type="scientific">Salmonella enterica I</name>
    <dbReference type="NCBI Taxonomy" id="59201"/>
    <lineage>
        <taxon>Bacteria</taxon>
        <taxon>Pseudomonadati</taxon>
        <taxon>Pseudomonadota</taxon>
        <taxon>Gammaproteobacteria</taxon>
        <taxon>Enterobacterales</taxon>
        <taxon>Enterobacteriaceae</taxon>
        <taxon>Salmonella</taxon>
    </lineage>
</organism>
<accession>A0A3V0I1V6</accession>
<dbReference type="AlphaFoldDB" id="A0A3V0I1V6"/>
<protein>
    <submittedName>
        <fullName evidence="2">FRG domain-containing protein</fullName>
    </submittedName>
</protein>
<sequence>MSNEIRISSLSEYMVWVKDTSKEKKGNLNLYRGHADKKWQLQPSVYRTDSEGKSYRAHEYDLYQQMLRRSPDAFEKDKSVFERLIRMQHHGLPTRLLDLTESPLVALFFACENEWNNDGEIFLFNPRRDSILYPCEIPDASFAGVENKIQFNDLSNRSVNYLIDFFTAERKRTCGYILIDSEYIQLLDFCTSALLTIGSTVEINDFLSIACIFQSIHDKIVDFSQRWQNDELHVEIGLDHQACLKTKLFALEFNRRFNEMQKLIIEVLSNLVGLKNGLTNNLDYFIKQFAFFNIVHSQMNNERIKRQQGLFLIWPPMENKFWGIERFCAPTRVTINAQAKKEILDNLASLGITRSYLYPELTEQAMDIKKLYPIV</sequence>
<proteinExistence type="predicted"/>
<name>A0A3V0I1V6_SALET</name>